<gene>
    <name evidence="3" type="ORF">J4G43_005010</name>
    <name evidence="2" type="ORF">J4G43_07210</name>
</gene>
<evidence type="ECO:0000313" key="4">
    <source>
        <dbReference type="Proteomes" id="UP000664702"/>
    </source>
</evidence>
<reference evidence="3 4" key="2">
    <citation type="journal article" date="2022" name="Int. J. Syst. Evol. Microbiol.">
        <title>Strains of Bradyrhizobium barranii sp. nov. associated with legumes native to Canada are symbionts of soybeans and belong to different subspecies (subsp. barranii subsp. nov. and subsp. apii subsp. nov.) and symbiovars (sv. glycinearum and sv. septentrionale).</title>
        <authorList>
            <person name="Bromfield E.S.P."/>
            <person name="Cloutier S."/>
            <person name="Wasai-Hara S."/>
            <person name="Minamisawa K."/>
        </authorList>
    </citation>
    <scope>NUCLEOTIDE SEQUENCE [LARGE SCALE GENOMIC DNA]</scope>
    <source>
        <strain evidence="3 4">144S4</strain>
    </source>
</reference>
<dbReference type="AlphaFoldDB" id="A0A939RZ56"/>
<evidence type="ECO:0000256" key="1">
    <source>
        <dbReference type="SAM" id="MobiDB-lite"/>
    </source>
</evidence>
<reference evidence="2" key="1">
    <citation type="submission" date="2021-03" db="EMBL/GenBank/DDBJ databases">
        <title>Whole Genome Sequence of Bradyrhizobium sp. Strain 144S4.</title>
        <authorList>
            <person name="Bromfield E.S.P."/>
            <person name="Cloutier S."/>
        </authorList>
    </citation>
    <scope>NUCLEOTIDE SEQUENCE [LARGE SCALE GENOMIC DNA]</scope>
    <source>
        <strain evidence="2">144S4</strain>
    </source>
</reference>
<dbReference type="RefSeq" id="WP_208084191.1">
    <property type="nucleotide sequence ID" value="NZ_CP086136.1"/>
</dbReference>
<evidence type="ECO:0000313" key="2">
    <source>
        <dbReference type="EMBL" id="MBO1860769.1"/>
    </source>
</evidence>
<name>A0A939RZ56_9BRAD</name>
<organism evidence="2">
    <name type="scientific">Bradyrhizobium barranii subsp. barranii</name>
    <dbReference type="NCBI Taxonomy" id="2823807"/>
    <lineage>
        <taxon>Bacteria</taxon>
        <taxon>Pseudomonadati</taxon>
        <taxon>Pseudomonadota</taxon>
        <taxon>Alphaproteobacteria</taxon>
        <taxon>Hyphomicrobiales</taxon>
        <taxon>Nitrobacteraceae</taxon>
        <taxon>Bradyrhizobium</taxon>
        <taxon>Bradyrhizobium barranii</taxon>
    </lineage>
</organism>
<dbReference type="Proteomes" id="UP000664702">
    <property type="component" value="Chromosome"/>
</dbReference>
<evidence type="ECO:0000313" key="3">
    <source>
        <dbReference type="EMBL" id="UEM13683.1"/>
    </source>
</evidence>
<protein>
    <submittedName>
        <fullName evidence="2">Uncharacterized protein</fullName>
    </submittedName>
</protein>
<accession>A0A939RZ56</accession>
<proteinExistence type="predicted"/>
<feature type="region of interest" description="Disordered" evidence="1">
    <location>
        <begin position="1"/>
        <end position="24"/>
    </location>
</feature>
<sequence>MDGGDRPAIGSPAEPISRTCKAPGCGKDISHKRRGAFFCDSNCKSDYHNHEAAEARSAAPDPAKLPIPDTAELASELRARGLITYEEEEARDLRAIGLGVMRLAGIDPKEIKA</sequence>
<dbReference type="EMBL" id="CP086136">
    <property type="protein sequence ID" value="UEM13683.1"/>
    <property type="molecule type" value="Genomic_DNA"/>
</dbReference>
<dbReference type="EMBL" id="JAGEMI010000001">
    <property type="protein sequence ID" value="MBO1860769.1"/>
    <property type="molecule type" value="Genomic_DNA"/>
</dbReference>
<dbReference type="KEGG" id="bban:J4G43_005010"/>